<feature type="transmembrane region" description="Helical" evidence="6">
    <location>
        <begin position="263"/>
        <end position="281"/>
    </location>
</feature>
<feature type="transmembrane region" description="Helical" evidence="6">
    <location>
        <begin position="326"/>
        <end position="349"/>
    </location>
</feature>
<comment type="subcellular location">
    <subcellularLocation>
        <location evidence="1">Cell membrane</location>
        <topology evidence="1">Multi-pass membrane protein</topology>
    </subcellularLocation>
</comment>
<evidence type="ECO:0000256" key="3">
    <source>
        <dbReference type="ARBA" id="ARBA00022692"/>
    </source>
</evidence>
<feature type="transmembrane region" description="Helical" evidence="6">
    <location>
        <begin position="98"/>
        <end position="121"/>
    </location>
</feature>
<evidence type="ECO:0000256" key="4">
    <source>
        <dbReference type="ARBA" id="ARBA00022989"/>
    </source>
</evidence>
<reference evidence="8" key="1">
    <citation type="journal article" date="2019" name="Int. J. Syst. Evol. Microbiol.">
        <title>The Global Catalogue of Microorganisms (GCM) 10K type strain sequencing project: providing services to taxonomists for standard genome sequencing and annotation.</title>
        <authorList>
            <consortium name="The Broad Institute Genomics Platform"/>
            <consortium name="The Broad Institute Genome Sequencing Center for Infectious Disease"/>
            <person name="Wu L."/>
            <person name="Ma J."/>
        </authorList>
    </citation>
    <scope>NUCLEOTIDE SEQUENCE [LARGE SCALE GENOMIC DNA]</scope>
    <source>
        <strain evidence="8">KCTC 23917</strain>
    </source>
</reference>
<feature type="transmembrane region" description="Helical" evidence="6">
    <location>
        <begin position="417"/>
        <end position="438"/>
    </location>
</feature>
<evidence type="ECO:0000256" key="1">
    <source>
        <dbReference type="ARBA" id="ARBA00004651"/>
    </source>
</evidence>
<organism evidence="7 8">
    <name type="scientific">Undibacterium squillarum</name>
    <dbReference type="NCBI Taxonomy" id="1131567"/>
    <lineage>
        <taxon>Bacteria</taxon>
        <taxon>Pseudomonadati</taxon>
        <taxon>Pseudomonadota</taxon>
        <taxon>Betaproteobacteria</taxon>
        <taxon>Burkholderiales</taxon>
        <taxon>Oxalobacteraceae</taxon>
        <taxon>Undibacterium</taxon>
    </lineage>
</organism>
<feature type="transmembrane region" description="Helical" evidence="6">
    <location>
        <begin position="55"/>
        <end position="78"/>
    </location>
</feature>
<feature type="transmembrane region" description="Helical" evidence="6">
    <location>
        <begin position="483"/>
        <end position="505"/>
    </location>
</feature>
<evidence type="ECO:0000256" key="6">
    <source>
        <dbReference type="SAM" id="Phobius"/>
    </source>
</evidence>
<keyword evidence="3 6" id="KW-0812">Transmembrane</keyword>
<feature type="transmembrane region" description="Helical" evidence="6">
    <location>
        <begin position="141"/>
        <end position="162"/>
    </location>
</feature>
<dbReference type="EMBL" id="BMYU01000002">
    <property type="protein sequence ID" value="GGX36527.1"/>
    <property type="molecule type" value="Genomic_DNA"/>
</dbReference>
<proteinExistence type="predicted"/>
<keyword evidence="5 6" id="KW-0472">Membrane</keyword>
<comment type="caution">
    <text evidence="7">The sequence shown here is derived from an EMBL/GenBank/DDBJ whole genome shotgun (WGS) entry which is preliminary data.</text>
</comment>
<feature type="transmembrane region" description="Helical" evidence="6">
    <location>
        <begin position="183"/>
        <end position="205"/>
    </location>
</feature>
<dbReference type="Pfam" id="PF01943">
    <property type="entry name" value="Polysacc_synt"/>
    <property type="match status" value="1"/>
</dbReference>
<keyword evidence="4 6" id="KW-1133">Transmembrane helix</keyword>
<accession>A0ABQ2XVQ5</accession>
<evidence type="ECO:0000313" key="8">
    <source>
        <dbReference type="Proteomes" id="UP000653343"/>
    </source>
</evidence>
<evidence type="ECO:0000313" key="7">
    <source>
        <dbReference type="EMBL" id="GGX36527.1"/>
    </source>
</evidence>
<dbReference type="RefSeq" id="WP_189356225.1">
    <property type="nucleotide sequence ID" value="NZ_BMYU01000002.1"/>
</dbReference>
<keyword evidence="8" id="KW-1185">Reference proteome</keyword>
<feature type="transmembrane region" description="Helical" evidence="6">
    <location>
        <begin position="361"/>
        <end position="380"/>
    </location>
</feature>
<evidence type="ECO:0000256" key="2">
    <source>
        <dbReference type="ARBA" id="ARBA00022475"/>
    </source>
</evidence>
<evidence type="ECO:0000256" key="5">
    <source>
        <dbReference type="ARBA" id="ARBA00023136"/>
    </source>
</evidence>
<evidence type="ECO:0008006" key="9">
    <source>
        <dbReference type="Google" id="ProtNLM"/>
    </source>
</evidence>
<sequence length="537" mass="58788">MSAPVSTAAPAQKEGAQLSKSQADLLYSVFAKLTYLVTRVGMPPVILRFLDLDVYGIWTACFILIGYMSFADCGFSTVYVCKTAEYLRQNAVEKVQRLLATGIGCMSAVALMVWTGIWLSAPALADWLHISGSHAGIFRRAVLWVSFIFLADMSLNAFSYVLHGMQEFRSEQRTWLRANLLEIFAVIVLLLSGLGIDALIAAYAIRYCYSITANAYSVRQRLPGFSFSPRHFSPALLPEIFQFGFKVQLSTIFSMVFHSLDRVFAGSFLGIGAVALFDLAGKFPLSSLSLASSVTQMTLANAAVASHEADRQELLSTLLLSSLRKIAVLASVPLVFISAFSPLLTTAWLGNKIIYQEIPALIMMVSLGAYLHILTGPGSAIFRAEAKVDREYVYHFLRTAAYGVAAGYLTQFAVRDILQLGAITMMATACAAVAYHVYIFRHYPLSAWSLFRAVLLPPLLFAAVALVNVFIFRQSGFVPDTRAGAVVCLLAHGLIFLLQAAWISYCLLASAEKAAVASWIRSKWQRMAARRGMSGDA</sequence>
<keyword evidence="2" id="KW-1003">Cell membrane</keyword>
<feature type="transmembrane region" description="Helical" evidence="6">
    <location>
        <begin position="450"/>
        <end position="471"/>
    </location>
</feature>
<dbReference type="PANTHER" id="PTHR30250:SF26">
    <property type="entry name" value="PSMA PROTEIN"/>
    <property type="match status" value="1"/>
</dbReference>
<dbReference type="PANTHER" id="PTHR30250">
    <property type="entry name" value="PST FAMILY PREDICTED COLANIC ACID TRANSPORTER"/>
    <property type="match status" value="1"/>
</dbReference>
<dbReference type="InterPro" id="IPR002797">
    <property type="entry name" value="Polysacc_synth"/>
</dbReference>
<protein>
    <recommendedName>
        <fullName evidence="9">O-antigen/teichoic acid export membrane protein</fullName>
    </recommendedName>
</protein>
<name>A0ABQ2XVQ5_9BURK</name>
<dbReference type="InterPro" id="IPR050833">
    <property type="entry name" value="Poly_Biosynth_Transport"/>
</dbReference>
<dbReference type="Proteomes" id="UP000653343">
    <property type="component" value="Unassembled WGS sequence"/>
</dbReference>
<gene>
    <name evidence="7" type="ORF">GCM10010946_12930</name>
</gene>